<evidence type="ECO:0000256" key="8">
    <source>
        <dbReference type="SAM" id="MobiDB-lite"/>
    </source>
</evidence>
<evidence type="ECO:0000256" key="6">
    <source>
        <dbReference type="ARBA" id="ARBA00023098"/>
    </source>
</evidence>
<protein>
    <recommendedName>
        <fullName evidence="7">Phospholipase</fullName>
        <ecNumber evidence="7">3.1.4.4</ecNumber>
    </recommendedName>
</protein>
<dbReference type="PANTHER" id="PTHR18896">
    <property type="entry name" value="PHOSPHOLIPASE D"/>
    <property type="match status" value="1"/>
</dbReference>
<dbReference type="GO" id="GO:0035556">
    <property type="term" value="P:intracellular signal transduction"/>
    <property type="evidence" value="ECO:0007669"/>
    <property type="project" value="InterPro"/>
</dbReference>
<dbReference type="PANTHER" id="PTHR18896:SF76">
    <property type="entry name" value="PHOSPHOLIPASE"/>
    <property type="match status" value="1"/>
</dbReference>
<proteinExistence type="inferred from homology"/>
<dbReference type="OMA" id="EWRLDQI"/>
<dbReference type="GO" id="GO:0060627">
    <property type="term" value="P:regulation of vesicle-mediated transport"/>
    <property type="evidence" value="ECO:0007669"/>
    <property type="project" value="TreeGrafter"/>
</dbReference>
<evidence type="ECO:0000259" key="10">
    <source>
        <dbReference type="PROSITE" id="PS50195"/>
    </source>
</evidence>
<evidence type="ECO:0000256" key="2">
    <source>
        <dbReference type="ARBA" id="ARBA00008664"/>
    </source>
</evidence>
<dbReference type="InterPro" id="IPR016555">
    <property type="entry name" value="PLipase_D_euk"/>
</dbReference>
<dbReference type="FunFam" id="3.30.870.10:FF:000011">
    <property type="entry name" value="Phospholipase"/>
    <property type="match status" value="1"/>
</dbReference>
<feature type="region of interest" description="Disordered" evidence="8">
    <location>
        <begin position="635"/>
        <end position="657"/>
    </location>
</feature>
<feature type="domain" description="PLD phosphodiesterase" evidence="9">
    <location>
        <begin position="525"/>
        <end position="552"/>
    </location>
</feature>
<dbReference type="CDD" id="cd09141">
    <property type="entry name" value="PLDc_vPLD1_2_yPLD_like_2"/>
    <property type="match status" value="1"/>
</dbReference>
<dbReference type="InterPro" id="IPR015679">
    <property type="entry name" value="PLipase_D_fam"/>
</dbReference>
<organism evidence="11 12">
    <name type="scientific">Meloidogyne hapla</name>
    <name type="common">Root-knot nematode worm</name>
    <dbReference type="NCBI Taxonomy" id="6305"/>
    <lineage>
        <taxon>Eukaryota</taxon>
        <taxon>Metazoa</taxon>
        <taxon>Ecdysozoa</taxon>
        <taxon>Nematoda</taxon>
        <taxon>Chromadorea</taxon>
        <taxon>Rhabditida</taxon>
        <taxon>Tylenchina</taxon>
        <taxon>Tylenchomorpha</taxon>
        <taxon>Tylenchoidea</taxon>
        <taxon>Meloidogynidae</taxon>
        <taxon>Meloidogyninae</taxon>
        <taxon>Meloidogyne</taxon>
    </lineage>
</organism>
<dbReference type="SMART" id="SM00312">
    <property type="entry name" value="PX"/>
    <property type="match status" value="1"/>
</dbReference>
<evidence type="ECO:0000256" key="1">
    <source>
        <dbReference type="ARBA" id="ARBA00000798"/>
    </source>
</evidence>
<keyword evidence="6" id="KW-0443">Lipid metabolism</keyword>
<dbReference type="SUPFAM" id="SSF56024">
    <property type="entry name" value="Phospholipase D/nuclease"/>
    <property type="match status" value="3"/>
</dbReference>
<dbReference type="GO" id="GO:0009395">
    <property type="term" value="P:phospholipid catabolic process"/>
    <property type="evidence" value="ECO:0007669"/>
    <property type="project" value="TreeGrafter"/>
</dbReference>
<keyword evidence="5 7" id="KW-0442">Lipid degradation</keyword>
<feature type="compositionally biased region" description="Polar residues" evidence="8">
    <location>
        <begin position="645"/>
        <end position="657"/>
    </location>
</feature>
<comment type="catalytic activity">
    <reaction evidence="1 7">
        <text>a 1,2-diacyl-sn-glycero-3-phosphocholine + H2O = a 1,2-diacyl-sn-glycero-3-phosphate + choline + H(+)</text>
        <dbReference type="Rhea" id="RHEA:14445"/>
        <dbReference type="ChEBI" id="CHEBI:15354"/>
        <dbReference type="ChEBI" id="CHEBI:15377"/>
        <dbReference type="ChEBI" id="CHEBI:15378"/>
        <dbReference type="ChEBI" id="CHEBI:57643"/>
        <dbReference type="ChEBI" id="CHEBI:58608"/>
        <dbReference type="EC" id="3.1.4.4"/>
    </reaction>
</comment>
<dbReference type="WBParaSite" id="MhA1_Contig1163.frz3.gene11">
    <property type="protein sequence ID" value="MhA1_Contig1163.frz3.gene11"/>
    <property type="gene ID" value="MhA1_Contig1163.frz3.gene11"/>
</dbReference>
<dbReference type="GO" id="GO:0035091">
    <property type="term" value="F:phosphatidylinositol binding"/>
    <property type="evidence" value="ECO:0007669"/>
    <property type="project" value="InterPro"/>
</dbReference>
<evidence type="ECO:0000256" key="5">
    <source>
        <dbReference type="ARBA" id="ARBA00022963"/>
    </source>
</evidence>
<dbReference type="PROSITE" id="PS50035">
    <property type="entry name" value="PLD"/>
    <property type="match status" value="2"/>
</dbReference>
<feature type="domain" description="PLD phosphodiesterase" evidence="9">
    <location>
        <begin position="1041"/>
        <end position="1068"/>
    </location>
</feature>
<keyword evidence="3" id="KW-0677">Repeat</keyword>
<evidence type="ECO:0000256" key="4">
    <source>
        <dbReference type="ARBA" id="ARBA00022801"/>
    </source>
</evidence>
<keyword evidence="11" id="KW-1185">Reference proteome</keyword>
<dbReference type="Pfam" id="PF00614">
    <property type="entry name" value="PLDc"/>
    <property type="match status" value="2"/>
</dbReference>
<evidence type="ECO:0000256" key="3">
    <source>
        <dbReference type="ARBA" id="ARBA00022737"/>
    </source>
</evidence>
<dbReference type="EC" id="3.1.4.4" evidence="7"/>
<dbReference type="GO" id="GO:0006654">
    <property type="term" value="P:phosphatidic acid biosynthetic process"/>
    <property type="evidence" value="ECO:0007669"/>
    <property type="project" value="InterPro"/>
</dbReference>
<dbReference type="PIRSF" id="PIRSF009376">
    <property type="entry name" value="Phospholipase_D_euk"/>
    <property type="match status" value="1"/>
</dbReference>
<dbReference type="InterPro" id="IPR001736">
    <property type="entry name" value="PLipase_D/transphosphatidylase"/>
</dbReference>
<dbReference type="InterPro" id="IPR001683">
    <property type="entry name" value="PX_dom"/>
</dbReference>
<dbReference type="PROSITE" id="PS50195">
    <property type="entry name" value="PX"/>
    <property type="match status" value="1"/>
</dbReference>
<dbReference type="CDD" id="cd09138">
    <property type="entry name" value="PLDc_vPLD1_2_yPLD_like_1"/>
    <property type="match status" value="1"/>
</dbReference>
<feature type="domain" description="PX" evidence="10">
    <location>
        <begin position="62"/>
        <end position="268"/>
    </location>
</feature>
<sequence>MEQSTTDISNNFVDTSCDCDGNAEELKTSPKRRKGYIPYSTIYESQIEVRKNGYWIPCLPVEATIIKVQRDISTGYHILNPFIYTIELEHGRYKWRVLKRYKDFSYLSSRLMAHRAAEMFKAPVRRAKHRIEEVIEGATTEDDDKQKQGKVSTIYPALTLSKSPEIDDYNEGCVADSTWETSGVSKTPNENNSTNNSLLQNSTQQMSLKFQTANQLPNFPVLPDSVLSDTQMEERAKRLEKWLRSVLAIPINREYHETAEFLDVSRYSFINELGGKYKEGKVKKRPGGNKVYIGCKQFCISWLLPWSRRIDFIILSISFNEKVAYMDPSNEQIRLVLLFDEQFEINSHELLINTNQRPKELVVSNLQHVLMLKCSTEEDTQDWVDTIKTCTEERNGQIWLHKKRHGSSFPQRLNSYCQWFVDAKDCWEKVSSLIEMAREEIFIADWWLSPEIFLRRPMAEGNHWRLDYTLKRKAEKGVRIFVLVYKEMEMALGLKSLYSKKLLQGLHSNIKVMRHPDHYLGSGTFFWAHHEKLLIIDQLIAFVGGIDFCYGRWDDSKHLLTDLGSVQFADQSTKTKVSVATTDGFQEIKLVEEHETSVQEKNENINILERTVIDGNKPLQGGRFKDVMHKAVERIRSSRSREATPITSTNTPNQLSTPEEVLTGEMKNVTPSIRFNNFTGNLSALEEHDSTSITNEENSTRNFESNGTEKIDRIDENKRNSIGAIALLAFPMEPKQRTLVRRVVSNLRPEKARRRWRLALQPSEETHDEYIVNYCRLQDSKVDMSGLQGAGKLWPGKDYVNFVHKDFVDVDIAFSDFINRYDKPRMPWHDIHSLVYGSAARDVARHFIQRWNATKTEKLKDNNAYPYLVPKSYNSVRVPKIFFSPETQRVEVQVLRSVSHWSTLIDKTEDSIQQAYVSLIANSRHYIYIENQFFVSLINSTDVNNEICRVICDRIIRAHRENETFRVFVLIPLLPGFEGDIGATSYSALLAVLHWTMLSISKGEHSMVENLRKGGVDNVQKYISFCSLRTWDLLCGKLVTELVYIHSKLLIVDDLHTIIGSANINDRSQAGNRDSEVCLLITDHEFIDTKMNNQPYKAGKFAFSLRKRLMMEHLGLLEGTYPRIKAPSTINVDDPISPKFYEDVWCRIAESNTRIYEEVFRVFPTNLVETFDELLAWRAENKLANDDQDAAKERLSKLVGFLVEFPVNFLRRENLSPTFASKEGLVSSSIFT</sequence>
<keyword evidence="4 7" id="KW-0378">Hydrolase</keyword>
<reference evidence="12" key="1">
    <citation type="submission" date="2016-11" db="UniProtKB">
        <authorList>
            <consortium name="WormBaseParasite"/>
        </authorList>
    </citation>
    <scope>IDENTIFICATION</scope>
</reference>
<dbReference type="Proteomes" id="UP000095281">
    <property type="component" value="Unplaced"/>
</dbReference>
<comment type="similarity">
    <text evidence="2 7">Belongs to the phospholipase D family.</text>
</comment>
<dbReference type="SMART" id="SM00155">
    <property type="entry name" value="PLDc"/>
    <property type="match status" value="2"/>
</dbReference>
<accession>A0A1I8B0A3</accession>
<evidence type="ECO:0000313" key="11">
    <source>
        <dbReference type="Proteomes" id="UP000095281"/>
    </source>
</evidence>
<dbReference type="Gene3D" id="3.30.870.10">
    <property type="entry name" value="Endonuclease Chain A"/>
    <property type="match status" value="2"/>
</dbReference>
<evidence type="ECO:0000259" key="9">
    <source>
        <dbReference type="PROSITE" id="PS50035"/>
    </source>
</evidence>
<dbReference type="InterPro" id="IPR036871">
    <property type="entry name" value="PX_dom_sf"/>
</dbReference>
<evidence type="ECO:0000256" key="7">
    <source>
        <dbReference type="PIRNR" id="PIRNR009376"/>
    </source>
</evidence>
<dbReference type="Gene3D" id="3.30.1520.10">
    <property type="entry name" value="Phox-like domain"/>
    <property type="match status" value="2"/>
</dbReference>
<dbReference type="AlphaFoldDB" id="A0A1I8B0A3"/>
<evidence type="ECO:0000313" key="12">
    <source>
        <dbReference type="WBParaSite" id="MhA1_Contig1163.frz3.gene11"/>
    </source>
</evidence>
<name>A0A1I8B0A3_MELHA</name>
<dbReference type="GO" id="GO:0004630">
    <property type="term" value="F:phospholipase D activity"/>
    <property type="evidence" value="ECO:0007669"/>
    <property type="project" value="UniProtKB-UniRule"/>
</dbReference>